<dbReference type="Pfam" id="PF02771">
    <property type="entry name" value="Acyl-CoA_dh_N"/>
    <property type="match status" value="1"/>
</dbReference>
<proteinExistence type="inferred from homology"/>
<dbReference type="Gene3D" id="1.10.540.10">
    <property type="entry name" value="Acyl-CoA dehydrogenase/oxidase, N-terminal domain"/>
    <property type="match status" value="1"/>
</dbReference>
<dbReference type="EMBL" id="JBHSZO010000005">
    <property type="protein sequence ID" value="MFC7217545.1"/>
    <property type="molecule type" value="Genomic_DNA"/>
</dbReference>
<dbReference type="PANTHER" id="PTHR43884">
    <property type="entry name" value="ACYL-COA DEHYDROGENASE"/>
    <property type="match status" value="1"/>
</dbReference>
<reference evidence="10" key="1">
    <citation type="journal article" date="2019" name="Int. J. Syst. Evol. Microbiol.">
        <title>The Global Catalogue of Microorganisms (GCM) 10K type strain sequencing project: providing services to taxonomists for standard genome sequencing and annotation.</title>
        <authorList>
            <consortium name="The Broad Institute Genomics Platform"/>
            <consortium name="The Broad Institute Genome Sequencing Center for Infectious Disease"/>
            <person name="Wu L."/>
            <person name="Ma J."/>
        </authorList>
    </citation>
    <scope>NUCLEOTIDE SEQUENCE [LARGE SCALE GENOMIC DNA]</scope>
    <source>
        <strain evidence="10">CGMCC 1.13681</strain>
    </source>
</reference>
<dbReference type="Pfam" id="PF02770">
    <property type="entry name" value="Acyl-CoA_dh_M"/>
    <property type="match status" value="1"/>
</dbReference>
<dbReference type="PANTHER" id="PTHR43884:SF12">
    <property type="entry name" value="ISOVALERYL-COA DEHYDROGENASE, MITOCHONDRIAL-RELATED"/>
    <property type="match status" value="1"/>
</dbReference>
<accession>A0ABW2GE39</accession>
<evidence type="ECO:0000313" key="10">
    <source>
        <dbReference type="Proteomes" id="UP001596413"/>
    </source>
</evidence>
<gene>
    <name evidence="9" type="ORF">ACFQLX_05055</name>
</gene>
<dbReference type="InterPro" id="IPR009100">
    <property type="entry name" value="AcylCoA_DH/oxidase_NM_dom_sf"/>
</dbReference>
<dbReference type="Proteomes" id="UP001596413">
    <property type="component" value="Unassembled WGS sequence"/>
</dbReference>
<keyword evidence="4 5" id="KW-0274">FAD</keyword>
<sequence>MKRTLFEPEHEAFRETVKTFIAKEVAPFYEEWNTAGIVSREVWLAAGRQGLLGIAAPEEYGGGGMSDFRYGMIIGDELAKAGAPGLALPLHNEVIGPYLFKLADEEQKQRWLPGFCSGELITAIAMTEPGAGSDLQGIRTTAEDRGDHFLLNGSKTFISNGILADLVIVVAKTTEEGGAKGLSLLVVERGMAGFERGRNLEKVGQHAQDTAELSFTDVRVPKENLLGDLHGAFMHLVTNLPQERLILATAGMTAAEHVLELTMEYVKEREAFGRPISKFQHIRFEIAEMATECAVTRAYVDRCVEAHNLGELDHVDASMVKWWSTELQKRVVDRCLQLHGGYGYMMEYPIARAFVDSRIQTIYGGTTEIMKEIIGRSLLP</sequence>
<dbReference type="RefSeq" id="WP_386412358.1">
    <property type="nucleotide sequence ID" value="NZ_JBHSZO010000005.1"/>
</dbReference>
<evidence type="ECO:0000256" key="5">
    <source>
        <dbReference type="RuleBase" id="RU362125"/>
    </source>
</evidence>
<evidence type="ECO:0000313" key="9">
    <source>
        <dbReference type="EMBL" id="MFC7217545.1"/>
    </source>
</evidence>
<protein>
    <submittedName>
        <fullName evidence="9">Acyl-CoA dehydrogenase family protein</fullName>
    </submittedName>
</protein>
<evidence type="ECO:0000259" key="6">
    <source>
        <dbReference type="Pfam" id="PF00441"/>
    </source>
</evidence>
<feature type="domain" description="Acyl-CoA dehydrogenase/oxidase N-terminal" evidence="8">
    <location>
        <begin position="8"/>
        <end position="119"/>
    </location>
</feature>
<dbReference type="InterPro" id="IPR036250">
    <property type="entry name" value="AcylCo_DH-like_C"/>
</dbReference>
<evidence type="ECO:0000256" key="4">
    <source>
        <dbReference type="ARBA" id="ARBA00022827"/>
    </source>
</evidence>
<feature type="domain" description="Acyl-CoA dehydrogenase/oxidase C-terminal" evidence="6">
    <location>
        <begin position="238"/>
        <end position="379"/>
    </location>
</feature>
<comment type="caution">
    <text evidence="9">The sequence shown here is derived from an EMBL/GenBank/DDBJ whole genome shotgun (WGS) entry which is preliminary data.</text>
</comment>
<dbReference type="InterPro" id="IPR006091">
    <property type="entry name" value="Acyl-CoA_Oxase/DH_mid-dom"/>
</dbReference>
<comment type="similarity">
    <text evidence="2 5">Belongs to the acyl-CoA dehydrogenase family.</text>
</comment>
<name>A0ABW2GE39_9ACTN</name>
<evidence type="ECO:0000259" key="8">
    <source>
        <dbReference type="Pfam" id="PF02771"/>
    </source>
</evidence>
<dbReference type="Pfam" id="PF00441">
    <property type="entry name" value="Acyl-CoA_dh_1"/>
    <property type="match status" value="1"/>
</dbReference>
<dbReference type="InterPro" id="IPR006089">
    <property type="entry name" value="Acyl-CoA_DH_CS"/>
</dbReference>
<organism evidence="9 10">
    <name type="scientific">Streptomyces polyrhachis</name>
    <dbReference type="NCBI Taxonomy" id="1282885"/>
    <lineage>
        <taxon>Bacteria</taxon>
        <taxon>Bacillati</taxon>
        <taxon>Actinomycetota</taxon>
        <taxon>Actinomycetes</taxon>
        <taxon>Kitasatosporales</taxon>
        <taxon>Streptomycetaceae</taxon>
        <taxon>Streptomyces</taxon>
    </lineage>
</organism>
<evidence type="ECO:0000259" key="7">
    <source>
        <dbReference type="Pfam" id="PF02770"/>
    </source>
</evidence>
<dbReference type="SUPFAM" id="SSF47203">
    <property type="entry name" value="Acyl-CoA dehydrogenase C-terminal domain-like"/>
    <property type="match status" value="1"/>
</dbReference>
<feature type="domain" description="Acyl-CoA oxidase/dehydrogenase middle" evidence="7">
    <location>
        <begin position="123"/>
        <end position="218"/>
    </location>
</feature>
<keyword evidence="3 5" id="KW-0285">Flavoprotein</keyword>
<dbReference type="PROSITE" id="PS00073">
    <property type="entry name" value="ACYL_COA_DH_2"/>
    <property type="match status" value="1"/>
</dbReference>
<keyword evidence="5" id="KW-0560">Oxidoreductase</keyword>
<dbReference type="InterPro" id="IPR013786">
    <property type="entry name" value="AcylCoA_DH/ox_N"/>
</dbReference>
<dbReference type="Gene3D" id="1.20.140.10">
    <property type="entry name" value="Butyryl-CoA Dehydrogenase, subunit A, domain 3"/>
    <property type="match status" value="1"/>
</dbReference>
<dbReference type="Gene3D" id="2.40.110.10">
    <property type="entry name" value="Butyryl-CoA Dehydrogenase, subunit A, domain 2"/>
    <property type="match status" value="1"/>
</dbReference>
<comment type="cofactor">
    <cofactor evidence="1 5">
        <name>FAD</name>
        <dbReference type="ChEBI" id="CHEBI:57692"/>
    </cofactor>
</comment>
<dbReference type="PROSITE" id="PS00072">
    <property type="entry name" value="ACYL_COA_DH_1"/>
    <property type="match status" value="1"/>
</dbReference>
<dbReference type="InterPro" id="IPR009075">
    <property type="entry name" value="AcylCo_DH/oxidase_C"/>
</dbReference>
<keyword evidence="10" id="KW-1185">Reference proteome</keyword>
<evidence type="ECO:0000256" key="3">
    <source>
        <dbReference type="ARBA" id="ARBA00022630"/>
    </source>
</evidence>
<dbReference type="SUPFAM" id="SSF56645">
    <property type="entry name" value="Acyl-CoA dehydrogenase NM domain-like"/>
    <property type="match status" value="1"/>
</dbReference>
<dbReference type="InterPro" id="IPR046373">
    <property type="entry name" value="Acyl-CoA_Oxase/DH_mid-dom_sf"/>
</dbReference>
<evidence type="ECO:0000256" key="2">
    <source>
        <dbReference type="ARBA" id="ARBA00009347"/>
    </source>
</evidence>
<dbReference type="InterPro" id="IPR037069">
    <property type="entry name" value="AcylCoA_DH/ox_N_sf"/>
</dbReference>
<evidence type="ECO:0000256" key="1">
    <source>
        <dbReference type="ARBA" id="ARBA00001974"/>
    </source>
</evidence>